<dbReference type="Proteomes" id="UP001152484">
    <property type="component" value="Unassembled WGS sequence"/>
</dbReference>
<sequence length="330" mass="37136">MKTIFNLLGLNIYDYGLPPEPMAAPCLTLHFNNFPVLLLFLKRKISSKIELSDSSKVSGSMETIQETGSLEHFIVGSVPTLIYIPNFIADIEEEQLVKNIYGAPVSKWKSLKNRRLQNWGGVVHEKGLIAQDLPSWLTRITQRIQEESGLFPSAINHVLINEYLPNQGIMPHQDGPAYYPVVAILSLRSPVLMDFDPHPNLKRNIESSTNSVDNKICEGETTEINVSKRSEDDRCSFSILLMPRSLLIFKDKAYSEYLHSIKDDDVQQCNGAVNVTRNTIDNGLFGSLCNSGQVVDKEGETDDIVIHRTNTRLSLTCRVVTKVHKNLLRL</sequence>
<accession>A0A9P1E0W8</accession>
<evidence type="ECO:0000259" key="6">
    <source>
        <dbReference type="Pfam" id="PF13532"/>
    </source>
</evidence>
<keyword evidence="4" id="KW-0560">Oxidoreductase</keyword>
<evidence type="ECO:0000256" key="1">
    <source>
        <dbReference type="ARBA" id="ARBA00007879"/>
    </source>
</evidence>
<dbReference type="GO" id="GO:0051213">
    <property type="term" value="F:dioxygenase activity"/>
    <property type="evidence" value="ECO:0007669"/>
    <property type="project" value="UniProtKB-KW"/>
</dbReference>
<keyword evidence="2" id="KW-0479">Metal-binding</keyword>
<keyword evidence="5" id="KW-0408">Iron</keyword>
<dbReference type="PANTHER" id="PTHR46030">
    <property type="entry name" value="ALPHA-KETOGLUTARATE-DEPENDENT DIOXYGENASE ALKB HOMOLOG 6"/>
    <property type="match status" value="1"/>
</dbReference>
<reference evidence="7" key="1">
    <citation type="submission" date="2022-07" db="EMBL/GenBank/DDBJ databases">
        <authorList>
            <person name="Macas J."/>
            <person name="Novak P."/>
            <person name="Neumann P."/>
        </authorList>
    </citation>
    <scope>NUCLEOTIDE SEQUENCE</scope>
</reference>
<gene>
    <name evidence="7" type="ORF">CEURO_LOCUS4194</name>
</gene>
<dbReference type="InterPro" id="IPR027450">
    <property type="entry name" value="AlkB-like"/>
</dbReference>
<keyword evidence="3" id="KW-0223">Dioxygenase</keyword>
<feature type="domain" description="Alpha-ketoglutarate-dependent dioxygenase AlkB-like" evidence="6">
    <location>
        <begin position="115"/>
        <end position="318"/>
    </location>
</feature>
<comment type="similarity">
    <text evidence="1">Belongs to the alkB family.</text>
</comment>
<organism evidence="7 8">
    <name type="scientific">Cuscuta europaea</name>
    <name type="common">European dodder</name>
    <dbReference type="NCBI Taxonomy" id="41803"/>
    <lineage>
        <taxon>Eukaryota</taxon>
        <taxon>Viridiplantae</taxon>
        <taxon>Streptophyta</taxon>
        <taxon>Embryophyta</taxon>
        <taxon>Tracheophyta</taxon>
        <taxon>Spermatophyta</taxon>
        <taxon>Magnoliopsida</taxon>
        <taxon>eudicotyledons</taxon>
        <taxon>Gunneridae</taxon>
        <taxon>Pentapetalae</taxon>
        <taxon>asterids</taxon>
        <taxon>lamiids</taxon>
        <taxon>Solanales</taxon>
        <taxon>Convolvulaceae</taxon>
        <taxon>Cuscuteae</taxon>
        <taxon>Cuscuta</taxon>
        <taxon>Cuscuta subgen. Cuscuta</taxon>
    </lineage>
</organism>
<dbReference type="AlphaFoldDB" id="A0A9P1E0W8"/>
<dbReference type="InterPro" id="IPR037151">
    <property type="entry name" value="AlkB-like_sf"/>
</dbReference>
<evidence type="ECO:0000256" key="4">
    <source>
        <dbReference type="ARBA" id="ARBA00023002"/>
    </source>
</evidence>
<protein>
    <recommendedName>
        <fullName evidence="6">Alpha-ketoglutarate-dependent dioxygenase AlkB-like domain-containing protein</fullName>
    </recommendedName>
</protein>
<evidence type="ECO:0000313" key="7">
    <source>
        <dbReference type="EMBL" id="CAH9072123.1"/>
    </source>
</evidence>
<proteinExistence type="inferred from homology"/>
<name>A0A9P1E0W8_CUSEU</name>
<dbReference type="EMBL" id="CAMAPE010000008">
    <property type="protein sequence ID" value="CAH9072123.1"/>
    <property type="molecule type" value="Genomic_DNA"/>
</dbReference>
<dbReference type="PANTHER" id="PTHR46030:SF1">
    <property type="entry name" value="ALPHA-KETOGLUTARATE-DEPENDENT DIOXYGENASE ALKB HOMOLOG 6"/>
    <property type="match status" value="1"/>
</dbReference>
<dbReference type="SUPFAM" id="SSF51197">
    <property type="entry name" value="Clavaminate synthase-like"/>
    <property type="match status" value="1"/>
</dbReference>
<keyword evidence="8" id="KW-1185">Reference proteome</keyword>
<dbReference type="GO" id="GO:0005634">
    <property type="term" value="C:nucleus"/>
    <property type="evidence" value="ECO:0007669"/>
    <property type="project" value="TreeGrafter"/>
</dbReference>
<evidence type="ECO:0000313" key="8">
    <source>
        <dbReference type="Proteomes" id="UP001152484"/>
    </source>
</evidence>
<evidence type="ECO:0000256" key="3">
    <source>
        <dbReference type="ARBA" id="ARBA00022964"/>
    </source>
</evidence>
<evidence type="ECO:0000256" key="5">
    <source>
        <dbReference type="ARBA" id="ARBA00023004"/>
    </source>
</evidence>
<dbReference type="Gene3D" id="2.60.120.590">
    <property type="entry name" value="Alpha-ketoglutarate-dependent dioxygenase AlkB-like"/>
    <property type="match status" value="1"/>
</dbReference>
<dbReference type="InterPro" id="IPR032862">
    <property type="entry name" value="ALKBH6"/>
</dbReference>
<comment type="caution">
    <text evidence="7">The sequence shown here is derived from an EMBL/GenBank/DDBJ whole genome shotgun (WGS) entry which is preliminary data.</text>
</comment>
<dbReference type="OrthoDB" id="412814at2759"/>
<evidence type="ECO:0000256" key="2">
    <source>
        <dbReference type="ARBA" id="ARBA00022723"/>
    </source>
</evidence>
<dbReference type="Pfam" id="PF13532">
    <property type="entry name" value="2OG-FeII_Oxy_2"/>
    <property type="match status" value="1"/>
</dbReference>
<dbReference type="GO" id="GO:0046872">
    <property type="term" value="F:metal ion binding"/>
    <property type="evidence" value="ECO:0007669"/>
    <property type="project" value="UniProtKB-KW"/>
</dbReference>